<evidence type="ECO:0000256" key="1">
    <source>
        <dbReference type="ARBA" id="ARBA00022737"/>
    </source>
</evidence>
<feature type="transmembrane region" description="Helical" evidence="3">
    <location>
        <begin position="12"/>
        <end position="35"/>
    </location>
</feature>
<evidence type="ECO:0000256" key="2">
    <source>
        <dbReference type="ARBA" id="ARBA00022786"/>
    </source>
</evidence>
<dbReference type="PANTHER" id="PTHR12696">
    <property type="entry name" value="TIP120"/>
    <property type="match status" value="1"/>
</dbReference>
<evidence type="ECO:0000313" key="4">
    <source>
        <dbReference type="EMBL" id="CAH1443972.1"/>
    </source>
</evidence>
<dbReference type="AlphaFoldDB" id="A0AAU9P1R5"/>
<dbReference type="InterPro" id="IPR016024">
    <property type="entry name" value="ARM-type_fold"/>
</dbReference>
<keyword evidence="3" id="KW-0472">Membrane</keyword>
<evidence type="ECO:0008006" key="6">
    <source>
        <dbReference type="Google" id="ProtNLM"/>
    </source>
</evidence>
<keyword evidence="2" id="KW-0833">Ubl conjugation pathway</keyword>
<organism evidence="4 5">
    <name type="scientific">Lactuca virosa</name>
    <dbReference type="NCBI Taxonomy" id="75947"/>
    <lineage>
        <taxon>Eukaryota</taxon>
        <taxon>Viridiplantae</taxon>
        <taxon>Streptophyta</taxon>
        <taxon>Embryophyta</taxon>
        <taxon>Tracheophyta</taxon>
        <taxon>Spermatophyta</taxon>
        <taxon>Magnoliopsida</taxon>
        <taxon>eudicotyledons</taxon>
        <taxon>Gunneridae</taxon>
        <taxon>Pentapetalae</taxon>
        <taxon>asterids</taxon>
        <taxon>campanulids</taxon>
        <taxon>Asterales</taxon>
        <taxon>Asteraceae</taxon>
        <taxon>Cichorioideae</taxon>
        <taxon>Cichorieae</taxon>
        <taxon>Lactucinae</taxon>
        <taxon>Lactuca</taxon>
    </lineage>
</organism>
<comment type="caution">
    <text evidence="4">The sequence shown here is derived from an EMBL/GenBank/DDBJ whole genome shotgun (WGS) entry which is preliminary data.</text>
</comment>
<dbReference type="InterPro" id="IPR011989">
    <property type="entry name" value="ARM-like"/>
</dbReference>
<accession>A0AAU9P1R5</accession>
<dbReference type="Gene3D" id="1.25.10.10">
    <property type="entry name" value="Leucine-rich Repeat Variant"/>
    <property type="match status" value="2"/>
</dbReference>
<proteinExistence type="predicted"/>
<evidence type="ECO:0000256" key="3">
    <source>
        <dbReference type="SAM" id="Phobius"/>
    </source>
</evidence>
<name>A0AAU9P1R5_9ASTR</name>
<sequence length="351" mass="38557">MILVDEREEQALPIGISGWMWMAWFCLVGSMLLLVKSCFPFPIAMASTKAFIPIKLLNENTYCSSDSLPSPNDLQICNQKHYNIKTRIADSASLDHNDWASPISSRSFFLTTMASAISAPVLSAVGERYYKDIAEALRVSDFDFKPYVHPIYNAILSRLTNQDQDQEVKECAISCMGLVVSTFGDHLTTELLACLPVLVDRMGNEITRLTAVKDFAVIAASPLHLDLSCVLEHVIVELTARRSCCQGQALLALQNVFATLVYSANTSFDALLESLLSTAKPSPQSGGIAKQALFSIAQCVDVLCLAAGDHKCSSTVKIPTKILKDDNTTNSAKQYLALLFYVWVKLGEEKI</sequence>
<dbReference type="SUPFAM" id="SSF48371">
    <property type="entry name" value="ARM repeat"/>
    <property type="match status" value="1"/>
</dbReference>
<gene>
    <name evidence="4" type="ORF">LVIROSA_LOCUS29846</name>
</gene>
<keyword evidence="3" id="KW-0812">Transmembrane</keyword>
<keyword evidence="1" id="KW-0677">Repeat</keyword>
<reference evidence="4 5" key="1">
    <citation type="submission" date="2022-01" db="EMBL/GenBank/DDBJ databases">
        <authorList>
            <person name="Xiong W."/>
            <person name="Schranz E."/>
        </authorList>
    </citation>
    <scope>NUCLEOTIDE SEQUENCE [LARGE SCALE GENOMIC DNA]</scope>
</reference>
<keyword evidence="5" id="KW-1185">Reference proteome</keyword>
<dbReference type="Proteomes" id="UP001157418">
    <property type="component" value="Unassembled WGS sequence"/>
</dbReference>
<evidence type="ECO:0000313" key="5">
    <source>
        <dbReference type="Proteomes" id="UP001157418"/>
    </source>
</evidence>
<dbReference type="GO" id="GO:0010265">
    <property type="term" value="P:SCF complex assembly"/>
    <property type="evidence" value="ECO:0007669"/>
    <property type="project" value="InterPro"/>
</dbReference>
<dbReference type="Pfam" id="PF25782">
    <property type="entry name" value="TPR_CAND1"/>
    <property type="match status" value="1"/>
</dbReference>
<dbReference type="InterPro" id="IPR039852">
    <property type="entry name" value="CAND1/CAND2"/>
</dbReference>
<keyword evidence="3" id="KW-1133">Transmembrane helix</keyword>
<protein>
    <recommendedName>
        <fullName evidence="6">Cullin-associated NEDD8-dissociated protein 1</fullName>
    </recommendedName>
</protein>
<dbReference type="EMBL" id="CAKMRJ010005523">
    <property type="protein sequence ID" value="CAH1443972.1"/>
    <property type="molecule type" value="Genomic_DNA"/>
</dbReference>